<reference evidence="1 2" key="1">
    <citation type="submission" date="2021-05" db="EMBL/GenBank/DDBJ databases">
        <title>Novel Bacillus species.</title>
        <authorList>
            <person name="Liu G."/>
        </authorList>
    </citation>
    <scope>NUCLEOTIDE SEQUENCE [LARGE SCALE GENOMIC DNA]</scope>
    <source>
        <strain evidence="2">FJAT-49780</strain>
    </source>
</reference>
<evidence type="ECO:0000313" key="1">
    <source>
        <dbReference type="EMBL" id="MBS4197958.1"/>
    </source>
</evidence>
<dbReference type="Proteomes" id="UP000681414">
    <property type="component" value="Unassembled WGS sequence"/>
</dbReference>
<comment type="caution">
    <text evidence="1">The sequence shown here is derived from an EMBL/GenBank/DDBJ whole genome shotgun (WGS) entry which is preliminary data.</text>
</comment>
<evidence type="ECO:0000313" key="2">
    <source>
        <dbReference type="Proteomes" id="UP000681414"/>
    </source>
</evidence>
<name>A0A942YI50_9BACI</name>
<proteinExistence type="predicted"/>
<dbReference type="AlphaFoldDB" id="A0A942YI50"/>
<organism evidence="1 2">
    <name type="scientific">Lederbergia citri</name>
    <dbReference type="NCBI Taxonomy" id="2833580"/>
    <lineage>
        <taxon>Bacteria</taxon>
        <taxon>Bacillati</taxon>
        <taxon>Bacillota</taxon>
        <taxon>Bacilli</taxon>
        <taxon>Bacillales</taxon>
        <taxon>Bacillaceae</taxon>
        <taxon>Lederbergia</taxon>
    </lineage>
</organism>
<protein>
    <recommendedName>
        <fullName evidence="3">Lipoprotein</fullName>
    </recommendedName>
</protein>
<gene>
    <name evidence="1" type="ORF">KHA97_23245</name>
</gene>
<dbReference type="PROSITE" id="PS51257">
    <property type="entry name" value="PROKAR_LIPOPROTEIN"/>
    <property type="match status" value="1"/>
</dbReference>
<evidence type="ECO:0008006" key="3">
    <source>
        <dbReference type="Google" id="ProtNLM"/>
    </source>
</evidence>
<keyword evidence="2" id="KW-1185">Reference proteome</keyword>
<sequence length="225" mass="25604">MKKYIIIACLVLLTGCHSNVVIDWVDFLQFNGEQYNGSTLEIADPELIGKKVGKIKHTLENNVKDPSYKSKDGDAAYISKGTALYEVKNESNLLAIRDKDSINGYKIYSKENYAANTSYFNKDEVTKVQIFDEVSYNQFILRKAISDKKDISQLFDILKSGKPDSTVAFDYSNPNMNSFVILVYTSSPIAEKIPLFFDGKQYFWYNHDSEVLPKEIELILSANDK</sequence>
<dbReference type="EMBL" id="JAGYPG010000006">
    <property type="protein sequence ID" value="MBS4197958.1"/>
    <property type="molecule type" value="Genomic_DNA"/>
</dbReference>
<dbReference type="RefSeq" id="WP_213127189.1">
    <property type="nucleotide sequence ID" value="NZ_JAGYPG010000006.1"/>
</dbReference>
<accession>A0A942YI50</accession>